<feature type="compositionally biased region" description="Polar residues" evidence="1">
    <location>
        <begin position="50"/>
        <end position="67"/>
    </location>
</feature>
<proteinExistence type="predicted"/>
<dbReference type="AlphaFoldDB" id="A0AA85K0W6"/>
<sequence>MDTTLNITNMLMKDTTPELINRSFAPRKNDPLSMSCPPISSSSKLNQFKYSPTSFNKNNTSIQSDTGSEIDISPSPHNHSYDSNTSKPSDVVTLNQEVISTPQQAEQNQLCLYHTPCQYRTPDYHPINYNDRIQRDGLKSNSSSSVSLPATDYYSTPKTAHNYLCYTKGINSQNNGSNSSSSSSIVTTQSILTPVMNSNEQHKFKIPSYSVVLKSSQTNKSRMKFNSFTPTETITRSDNTNTNLRKRLIQHSINHGVDDSQWDESQESSIQEKLQQQDQHLCNDTQIFQETETEISIDYSLINDGWSELACLIRISKLGLLDIDHTLNDEDSVADSSKSTEKTNDCIPTLEEENPSHKRVCYSAPPTPNPRLVNIENMNFYETPPAQSTTTTEE</sequence>
<evidence type="ECO:0000256" key="1">
    <source>
        <dbReference type="SAM" id="MobiDB-lite"/>
    </source>
</evidence>
<feature type="region of interest" description="Disordered" evidence="1">
    <location>
        <begin position="50"/>
        <end position="90"/>
    </location>
</feature>
<evidence type="ECO:0000313" key="2">
    <source>
        <dbReference type="Proteomes" id="UP000050795"/>
    </source>
</evidence>
<reference evidence="3" key="2">
    <citation type="submission" date="2023-11" db="UniProtKB">
        <authorList>
            <consortium name="WormBaseParasite"/>
        </authorList>
    </citation>
    <scope>IDENTIFICATION</scope>
</reference>
<dbReference type="Proteomes" id="UP000050795">
    <property type="component" value="Unassembled WGS sequence"/>
</dbReference>
<accession>A0AA85K0W6</accession>
<feature type="compositionally biased region" description="Polar residues" evidence="1">
    <location>
        <begin position="75"/>
        <end position="90"/>
    </location>
</feature>
<protein>
    <submittedName>
        <fullName evidence="3">Uncharacterized protein</fullName>
    </submittedName>
</protein>
<keyword evidence="2" id="KW-1185">Reference proteome</keyword>
<evidence type="ECO:0000313" key="3">
    <source>
        <dbReference type="WBParaSite" id="TREG1_63660.1"/>
    </source>
</evidence>
<name>A0AA85K0W6_TRIRE</name>
<feature type="region of interest" description="Disordered" evidence="1">
    <location>
        <begin position="330"/>
        <end position="368"/>
    </location>
</feature>
<reference evidence="2" key="1">
    <citation type="submission" date="2022-06" db="EMBL/GenBank/DDBJ databases">
        <authorList>
            <person name="Berger JAMES D."/>
            <person name="Berger JAMES D."/>
        </authorList>
    </citation>
    <scope>NUCLEOTIDE SEQUENCE [LARGE SCALE GENOMIC DNA]</scope>
</reference>
<organism evidence="2 3">
    <name type="scientific">Trichobilharzia regenti</name>
    <name type="common">Nasal bird schistosome</name>
    <dbReference type="NCBI Taxonomy" id="157069"/>
    <lineage>
        <taxon>Eukaryota</taxon>
        <taxon>Metazoa</taxon>
        <taxon>Spiralia</taxon>
        <taxon>Lophotrochozoa</taxon>
        <taxon>Platyhelminthes</taxon>
        <taxon>Trematoda</taxon>
        <taxon>Digenea</taxon>
        <taxon>Strigeidida</taxon>
        <taxon>Schistosomatoidea</taxon>
        <taxon>Schistosomatidae</taxon>
        <taxon>Trichobilharzia</taxon>
    </lineage>
</organism>
<dbReference type="WBParaSite" id="TREG1_63660.1">
    <property type="protein sequence ID" value="TREG1_63660.1"/>
    <property type="gene ID" value="TREG1_63660"/>
</dbReference>